<dbReference type="PANTHER" id="PTHR11895:SF176">
    <property type="entry name" value="AMIDASE AMID-RELATED"/>
    <property type="match status" value="1"/>
</dbReference>
<evidence type="ECO:0000313" key="2">
    <source>
        <dbReference type="EMBL" id="SSW63045.1"/>
    </source>
</evidence>
<feature type="domain" description="Amidase" evidence="1">
    <location>
        <begin position="33"/>
        <end position="437"/>
    </location>
</feature>
<dbReference type="InterPro" id="IPR036928">
    <property type="entry name" value="AS_sf"/>
</dbReference>
<dbReference type="SUPFAM" id="SSF75304">
    <property type="entry name" value="Amidase signature (AS) enzymes"/>
    <property type="match status" value="1"/>
</dbReference>
<evidence type="ECO:0000313" key="3">
    <source>
        <dbReference type="Proteomes" id="UP000289184"/>
    </source>
</evidence>
<dbReference type="PANTHER" id="PTHR11895">
    <property type="entry name" value="TRANSAMIDASE"/>
    <property type="match status" value="1"/>
</dbReference>
<dbReference type="EMBL" id="UFQB01000003">
    <property type="protein sequence ID" value="SSW63045.1"/>
    <property type="molecule type" value="Genomic_DNA"/>
</dbReference>
<dbReference type="AlphaFoldDB" id="A0A446C5B0"/>
<evidence type="ECO:0000259" key="1">
    <source>
        <dbReference type="Pfam" id="PF01425"/>
    </source>
</evidence>
<dbReference type="Proteomes" id="UP000289184">
    <property type="component" value="Unassembled WGS sequence"/>
</dbReference>
<dbReference type="InterPro" id="IPR023631">
    <property type="entry name" value="Amidase_dom"/>
</dbReference>
<dbReference type="EC" id="3.5.1.4" evidence="2"/>
<sequence>MTPAGLPDGIADLRVALHKGEVGLRDALSRQHAAFAADARHSAAAVFDAPAELPDLALPLAGVGLAHKDIFHLPGRAPGRGTDPAAAQARPGSAATLIRRLQAAGSKPLAALVMAEHACGATGENPHYPLPVNPIDAQAAVGGSSSGSAVAVAAGLCYGSLGTDTAGSVRIPAATCGVLGFKPARGLLPAHGIAPLAPSLDTAGILARSAADAALILETLVAPAQARRLFPQGADTWARESDTAAWRIATCWEHPNPSVSLDAGIGRALQELVDGLPSGSRQTPVALEDQPLWTRLADTLLHAETAATHQAALRQEAPALTPLTRGVALPGAALPAIWYLDAQRQRSAHTRQFISQALGRADLLLTPALPRGVPDWRQVLTGEGTFEPRRLLDLFCWMSFVNYLDLPAIVFPIGLDERKRPISVQAVTRPGQEARLLAFARHVEQARPHAASFLPSPP</sequence>
<dbReference type="RefSeq" id="WP_129526209.1">
    <property type="nucleotide sequence ID" value="NZ_UFQB01000003.1"/>
</dbReference>
<name>A0A446C5B0_9BURK</name>
<dbReference type="GO" id="GO:0004040">
    <property type="term" value="F:amidase activity"/>
    <property type="evidence" value="ECO:0007669"/>
    <property type="project" value="UniProtKB-EC"/>
</dbReference>
<organism evidence="2 3">
    <name type="scientific">Achromobacter agilis</name>
    <dbReference type="NCBI Taxonomy" id="1353888"/>
    <lineage>
        <taxon>Bacteria</taxon>
        <taxon>Pseudomonadati</taxon>
        <taxon>Pseudomonadota</taxon>
        <taxon>Betaproteobacteria</taxon>
        <taxon>Burkholderiales</taxon>
        <taxon>Alcaligenaceae</taxon>
        <taxon>Achromobacter</taxon>
    </lineage>
</organism>
<dbReference type="Pfam" id="PF01425">
    <property type="entry name" value="Amidase"/>
    <property type="match status" value="1"/>
</dbReference>
<proteinExistence type="predicted"/>
<dbReference type="PROSITE" id="PS00571">
    <property type="entry name" value="AMIDASES"/>
    <property type="match status" value="1"/>
</dbReference>
<dbReference type="Gene3D" id="3.90.1300.10">
    <property type="entry name" value="Amidase signature (AS) domain"/>
    <property type="match status" value="1"/>
</dbReference>
<dbReference type="InterPro" id="IPR000120">
    <property type="entry name" value="Amidase"/>
</dbReference>
<keyword evidence="2" id="KW-0378">Hydrolase</keyword>
<dbReference type="OrthoDB" id="8872210at2"/>
<reference evidence="2 3" key="1">
    <citation type="submission" date="2018-07" db="EMBL/GenBank/DDBJ databases">
        <authorList>
            <person name="Peeters C."/>
        </authorList>
    </citation>
    <scope>NUCLEOTIDE SEQUENCE [LARGE SCALE GENOMIC DNA]</scope>
    <source>
        <strain evidence="2 3">LMG 3411</strain>
    </source>
</reference>
<dbReference type="InterPro" id="IPR020556">
    <property type="entry name" value="Amidase_CS"/>
</dbReference>
<protein>
    <submittedName>
        <fullName evidence="2">Amidase AmiD</fullName>
        <ecNumber evidence="2">3.5.1.4</ecNumber>
    </submittedName>
</protein>
<accession>A0A446C5B0</accession>
<gene>
    <name evidence="2" type="primary">amiD_1</name>
    <name evidence="2" type="ORF">AGI3411_00897</name>
</gene>
<keyword evidence="3" id="KW-1185">Reference proteome</keyword>